<evidence type="ECO:0000313" key="2">
    <source>
        <dbReference type="EMBL" id="CAD6993134.1"/>
    </source>
</evidence>
<proteinExistence type="predicted"/>
<comment type="caution">
    <text evidence="2">The sequence shown here is derived from an EMBL/GenBank/DDBJ whole genome shotgun (WGS) entry which is preliminary data.</text>
</comment>
<feature type="region of interest" description="Disordered" evidence="1">
    <location>
        <begin position="1"/>
        <end position="23"/>
    </location>
</feature>
<evidence type="ECO:0000256" key="1">
    <source>
        <dbReference type="SAM" id="MobiDB-lite"/>
    </source>
</evidence>
<dbReference type="EMBL" id="CAJHJT010000001">
    <property type="protein sequence ID" value="CAD6993134.1"/>
    <property type="molecule type" value="Genomic_DNA"/>
</dbReference>
<accession>A0A811U274</accession>
<keyword evidence="3" id="KW-1185">Reference proteome</keyword>
<feature type="non-terminal residue" evidence="2">
    <location>
        <position position="1"/>
    </location>
</feature>
<reference evidence="2" key="1">
    <citation type="submission" date="2020-11" db="EMBL/GenBank/DDBJ databases">
        <authorList>
            <person name="Whitehead M."/>
        </authorList>
    </citation>
    <scope>NUCLEOTIDE SEQUENCE</scope>
    <source>
        <strain evidence="2">EGII</strain>
    </source>
</reference>
<evidence type="ECO:0000313" key="3">
    <source>
        <dbReference type="Proteomes" id="UP000606786"/>
    </source>
</evidence>
<name>A0A811U274_CERCA</name>
<organism evidence="2 3">
    <name type="scientific">Ceratitis capitata</name>
    <name type="common">Mediterranean fruit fly</name>
    <name type="synonym">Tephritis capitata</name>
    <dbReference type="NCBI Taxonomy" id="7213"/>
    <lineage>
        <taxon>Eukaryota</taxon>
        <taxon>Metazoa</taxon>
        <taxon>Ecdysozoa</taxon>
        <taxon>Arthropoda</taxon>
        <taxon>Hexapoda</taxon>
        <taxon>Insecta</taxon>
        <taxon>Pterygota</taxon>
        <taxon>Neoptera</taxon>
        <taxon>Endopterygota</taxon>
        <taxon>Diptera</taxon>
        <taxon>Brachycera</taxon>
        <taxon>Muscomorpha</taxon>
        <taxon>Tephritoidea</taxon>
        <taxon>Tephritidae</taxon>
        <taxon>Ceratitis</taxon>
        <taxon>Ceratitis</taxon>
    </lineage>
</organism>
<sequence length="88" mass="10362">MSAAQIEEENLKQQTANSNGSQADFGFTLLDGVQMLQRKPQNCYEKLIILPHLCYVKLTSRVHTEYWKWEMKTLEKECYEFYASTSIY</sequence>
<dbReference type="AlphaFoldDB" id="A0A811U274"/>
<dbReference type="Proteomes" id="UP000606786">
    <property type="component" value="Unassembled WGS sequence"/>
</dbReference>
<gene>
    <name evidence="2" type="ORF">CCAP1982_LOCUS1960</name>
</gene>
<protein>
    <submittedName>
        <fullName evidence="2">(Mediterranean fruit fly) hypothetical protein</fullName>
    </submittedName>
</protein>
<feature type="compositionally biased region" description="Polar residues" evidence="1">
    <location>
        <begin position="12"/>
        <end position="22"/>
    </location>
</feature>